<feature type="domain" description="F-box" evidence="1">
    <location>
        <begin position="61"/>
        <end position="92"/>
    </location>
</feature>
<evidence type="ECO:0000259" key="2">
    <source>
        <dbReference type="Pfam" id="PF03478"/>
    </source>
</evidence>
<sequence>MAARSRILQFHRFSLRRRLSLCPAKKGGLAREFPSNVDVKGFSFLESKNQSKKEAKPSFADLTLCLLEVIISQLDLKDNIRASAVCKTWREAGLYVRKVDKPPWLMYLPKRGNLFELYDPLHQKMYTLNLPELAKSTVCYSRDGWLLMRKTISREMFFFNPFTRELINVPKCTLSYDAIAFSCAPTSGTCVLLAFKHVSYRITTTSTCHPKATEWVTEDLQFHRRFRSETLNHSNVVYAKRRFYCLDGQGSLYYFDPSSRRWDFSYTYLLPCPYISDRFSYQYERKKKRIFLAVRKGVFFKIFTCDGEKPIVHKLEDINWEEINSTTIDGLTIFTGLYSSEVRLNLPWMRNSVYFPRLRFNVKRCVSYSLDEERYYPRKQWQEQEDLCPIENLWIRPPKKAVDFM</sequence>
<name>A0A654FNE7_ARATH</name>
<accession>A0A654FNE7</accession>
<reference evidence="3 4" key="1">
    <citation type="submission" date="2019-11" db="EMBL/GenBank/DDBJ databases">
        <authorList>
            <person name="Jiao W.-B."/>
            <person name="Schneeberger K."/>
        </authorList>
    </citation>
    <scope>NUCLEOTIDE SEQUENCE [LARGE SCALE GENOMIC DNA]</scope>
    <source>
        <strain evidence="4">cv. An-1</strain>
    </source>
</reference>
<proteinExistence type="predicted"/>
<dbReference type="InterPro" id="IPR001810">
    <property type="entry name" value="F-box_dom"/>
</dbReference>
<dbReference type="Pfam" id="PF00646">
    <property type="entry name" value="F-box"/>
    <property type="match status" value="1"/>
</dbReference>
<organism evidence="3 4">
    <name type="scientific">Arabidopsis thaliana</name>
    <name type="common">Mouse-ear cress</name>
    <dbReference type="NCBI Taxonomy" id="3702"/>
    <lineage>
        <taxon>Eukaryota</taxon>
        <taxon>Viridiplantae</taxon>
        <taxon>Streptophyta</taxon>
        <taxon>Embryophyta</taxon>
        <taxon>Tracheophyta</taxon>
        <taxon>Spermatophyta</taxon>
        <taxon>Magnoliopsida</taxon>
        <taxon>eudicotyledons</taxon>
        <taxon>Gunneridae</taxon>
        <taxon>Pentapetalae</taxon>
        <taxon>rosids</taxon>
        <taxon>malvids</taxon>
        <taxon>Brassicales</taxon>
        <taxon>Brassicaceae</taxon>
        <taxon>Camelineae</taxon>
        <taxon>Arabidopsis</taxon>
    </lineage>
</organism>
<dbReference type="InterPro" id="IPR036047">
    <property type="entry name" value="F-box-like_dom_sf"/>
</dbReference>
<gene>
    <name evidence="3" type="ORF">AN1_LOCUS17835</name>
</gene>
<evidence type="ECO:0000259" key="1">
    <source>
        <dbReference type="Pfam" id="PF00646"/>
    </source>
</evidence>
<dbReference type="Gene3D" id="1.20.1280.50">
    <property type="match status" value="1"/>
</dbReference>
<protein>
    <submittedName>
        <fullName evidence="3">Uncharacterized protein</fullName>
    </submittedName>
</protein>
<dbReference type="SUPFAM" id="SSF81383">
    <property type="entry name" value="F-box domain"/>
    <property type="match status" value="1"/>
</dbReference>
<dbReference type="PANTHER" id="PTHR33127:SF42">
    <property type="entry name" value="F-BOX_KELCH-REPEAT PROTEIN"/>
    <property type="match status" value="1"/>
</dbReference>
<dbReference type="Pfam" id="PF03478">
    <property type="entry name" value="Beta-prop_KIB1-4"/>
    <property type="match status" value="1"/>
</dbReference>
<dbReference type="EMBL" id="CACRSJ010000109">
    <property type="protein sequence ID" value="VYS62408.1"/>
    <property type="molecule type" value="Genomic_DNA"/>
</dbReference>
<dbReference type="Proteomes" id="UP000426265">
    <property type="component" value="Unassembled WGS sequence"/>
</dbReference>
<dbReference type="AlphaFoldDB" id="A0A654FNE7"/>
<evidence type="ECO:0000313" key="4">
    <source>
        <dbReference type="Proteomes" id="UP000426265"/>
    </source>
</evidence>
<dbReference type="ExpressionAtlas" id="A0A654FNE7">
    <property type="expression patterns" value="baseline and differential"/>
</dbReference>
<dbReference type="InterPro" id="IPR005174">
    <property type="entry name" value="KIB1-4_b-propeller"/>
</dbReference>
<feature type="domain" description="KIB1-4 beta-propeller" evidence="2">
    <location>
        <begin position="118"/>
        <end position="355"/>
    </location>
</feature>
<evidence type="ECO:0000313" key="3">
    <source>
        <dbReference type="EMBL" id="VYS62408.1"/>
    </source>
</evidence>
<dbReference type="PANTHER" id="PTHR33127">
    <property type="entry name" value="TRANSMEMBRANE PROTEIN"/>
    <property type="match status" value="1"/>
</dbReference>